<evidence type="ECO:0000256" key="1">
    <source>
        <dbReference type="SAM" id="MobiDB-lite"/>
    </source>
</evidence>
<dbReference type="EMBL" id="CP003364">
    <property type="protein sequence ID" value="AGA27171.1"/>
    <property type="molecule type" value="Genomic_DNA"/>
</dbReference>
<proteinExistence type="predicted"/>
<dbReference type="SUPFAM" id="SSF53474">
    <property type="entry name" value="alpha/beta-Hydrolases"/>
    <property type="match status" value="1"/>
</dbReference>
<dbReference type="AlphaFoldDB" id="L0DES0"/>
<dbReference type="KEGG" id="saci:Sinac_2881"/>
<gene>
    <name evidence="3" type="ordered locus">Sinac_2881</name>
</gene>
<dbReference type="STRING" id="886293.Sinac_2881"/>
<sequence length="309" mass="33385">MRTSRVALIGLIVFSTARELVAEPGRDAGGVSKSAPSSSGGVGPLAQKDSKADQANAPVPEKELILPGESFVVAGRPAFILLPAKEKRQTPQPWILYAPTLPAYPDTHEKWMHEQFLKAGVAVAGIDVGEAYGSPKSREFFTKLYDELTEKRGFAARPCLLGRSRGGLWVSSWAIANPDKVAGIAGIYPVFDVRTYPGLKVAAPAYDLTPEQLEAQLGDLNPIEQVKTLAAHRVPAFFIHGDDDKVVPLKENSAEFATRYQAAGAGDAVTLVVAKGQGHNFWEGFFRCQELVDFTIARARANSALETRK</sequence>
<dbReference type="OrthoDB" id="234896at2"/>
<dbReference type="RefSeq" id="WP_015246321.1">
    <property type="nucleotide sequence ID" value="NC_019892.1"/>
</dbReference>
<reference evidence="3 4" key="1">
    <citation type="submission" date="2012-02" db="EMBL/GenBank/DDBJ databases">
        <title>Complete sequence of chromosome of Singulisphaera acidiphila DSM 18658.</title>
        <authorList>
            <consortium name="US DOE Joint Genome Institute (JGI-PGF)"/>
            <person name="Lucas S."/>
            <person name="Copeland A."/>
            <person name="Lapidus A."/>
            <person name="Glavina del Rio T."/>
            <person name="Dalin E."/>
            <person name="Tice H."/>
            <person name="Bruce D."/>
            <person name="Goodwin L."/>
            <person name="Pitluck S."/>
            <person name="Peters L."/>
            <person name="Ovchinnikova G."/>
            <person name="Chertkov O."/>
            <person name="Kyrpides N."/>
            <person name="Mavromatis K."/>
            <person name="Ivanova N."/>
            <person name="Brettin T."/>
            <person name="Detter J.C."/>
            <person name="Han C."/>
            <person name="Larimer F."/>
            <person name="Land M."/>
            <person name="Hauser L."/>
            <person name="Markowitz V."/>
            <person name="Cheng J.-F."/>
            <person name="Hugenholtz P."/>
            <person name="Woyke T."/>
            <person name="Wu D."/>
            <person name="Tindall B."/>
            <person name="Pomrenke H."/>
            <person name="Brambilla E."/>
            <person name="Klenk H.-P."/>
            <person name="Eisen J.A."/>
        </authorList>
    </citation>
    <scope>NUCLEOTIDE SEQUENCE [LARGE SCALE GENOMIC DNA]</scope>
    <source>
        <strain evidence="4">ATCC BAA-1392 / DSM 18658 / VKM B-2454 / MOB10</strain>
    </source>
</reference>
<accession>L0DES0</accession>
<dbReference type="eggNOG" id="COG1506">
    <property type="taxonomic scope" value="Bacteria"/>
</dbReference>
<dbReference type="GO" id="GO:0008236">
    <property type="term" value="F:serine-type peptidase activity"/>
    <property type="evidence" value="ECO:0007669"/>
    <property type="project" value="InterPro"/>
</dbReference>
<evidence type="ECO:0000313" key="4">
    <source>
        <dbReference type="Proteomes" id="UP000010798"/>
    </source>
</evidence>
<dbReference type="Pfam" id="PF00326">
    <property type="entry name" value="Peptidase_S9"/>
    <property type="match status" value="1"/>
</dbReference>
<dbReference type="InterPro" id="IPR029058">
    <property type="entry name" value="AB_hydrolase_fold"/>
</dbReference>
<protein>
    <submittedName>
        <fullName evidence="3">Prolyl oligopeptidase family protein</fullName>
    </submittedName>
</protein>
<organism evidence="3 4">
    <name type="scientific">Singulisphaera acidiphila (strain ATCC BAA-1392 / DSM 18658 / VKM B-2454 / MOB10)</name>
    <dbReference type="NCBI Taxonomy" id="886293"/>
    <lineage>
        <taxon>Bacteria</taxon>
        <taxon>Pseudomonadati</taxon>
        <taxon>Planctomycetota</taxon>
        <taxon>Planctomycetia</taxon>
        <taxon>Isosphaerales</taxon>
        <taxon>Isosphaeraceae</taxon>
        <taxon>Singulisphaera</taxon>
    </lineage>
</organism>
<feature type="domain" description="Peptidase S9 prolyl oligopeptidase catalytic" evidence="2">
    <location>
        <begin position="156"/>
        <end position="282"/>
    </location>
</feature>
<dbReference type="Proteomes" id="UP000010798">
    <property type="component" value="Chromosome"/>
</dbReference>
<dbReference type="InterPro" id="IPR001375">
    <property type="entry name" value="Peptidase_S9_cat"/>
</dbReference>
<feature type="region of interest" description="Disordered" evidence="1">
    <location>
        <begin position="24"/>
        <end position="57"/>
    </location>
</feature>
<name>L0DES0_SINAD</name>
<evidence type="ECO:0000313" key="3">
    <source>
        <dbReference type="EMBL" id="AGA27171.1"/>
    </source>
</evidence>
<dbReference type="Gene3D" id="3.40.50.1820">
    <property type="entry name" value="alpha/beta hydrolase"/>
    <property type="match status" value="1"/>
</dbReference>
<evidence type="ECO:0000259" key="2">
    <source>
        <dbReference type="Pfam" id="PF00326"/>
    </source>
</evidence>
<dbReference type="GO" id="GO:0006508">
    <property type="term" value="P:proteolysis"/>
    <property type="evidence" value="ECO:0007669"/>
    <property type="project" value="InterPro"/>
</dbReference>
<keyword evidence="4" id="KW-1185">Reference proteome</keyword>
<dbReference type="HOGENOM" id="CLU_899866_0_0_0"/>